<keyword evidence="6" id="KW-1185">Reference proteome</keyword>
<dbReference type="Gene3D" id="1.25.10.10">
    <property type="entry name" value="Leucine-rich Repeat Variant"/>
    <property type="match status" value="1"/>
</dbReference>
<gene>
    <name evidence="5" type="ORF">TRV_02741</name>
</gene>
<keyword evidence="3" id="KW-0833">Ubl conjugation pathway</keyword>
<dbReference type="RefSeq" id="XP_003023120.1">
    <property type="nucleotide sequence ID" value="XM_003023074.1"/>
</dbReference>
<dbReference type="GO" id="GO:0010265">
    <property type="term" value="P:SCF complex assembly"/>
    <property type="evidence" value="ECO:0007669"/>
    <property type="project" value="InterPro"/>
</dbReference>
<comment type="similarity">
    <text evidence="1">Belongs to the CAND family.</text>
</comment>
<dbReference type="GeneID" id="9583140"/>
<accession>D4D6L4</accession>
<dbReference type="Proteomes" id="UP000008383">
    <property type="component" value="Unassembled WGS sequence"/>
</dbReference>
<dbReference type="AlphaFoldDB" id="D4D6L4"/>
<organism evidence="5 6">
    <name type="scientific">Trichophyton verrucosum (strain HKI 0517)</name>
    <dbReference type="NCBI Taxonomy" id="663202"/>
    <lineage>
        <taxon>Eukaryota</taxon>
        <taxon>Fungi</taxon>
        <taxon>Dikarya</taxon>
        <taxon>Ascomycota</taxon>
        <taxon>Pezizomycotina</taxon>
        <taxon>Eurotiomycetes</taxon>
        <taxon>Eurotiomycetidae</taxon>
        <taxon>Onygenales</taxon>
        <taxon>Arthrodermataceae</taxon>
        <taxon>Trichophyton</taxon>
    </lineage>
</organism>
<evidence type="ECO:0000256" key="1">
    <source>
        <dbReference type="ARBA" id="ARBA00007657"/>
    </source>
</evidence>
<reference evidence="6" key="1">
    <citation type="journal article" date="2011" name="Genome Biol.">
        <title>Comparative and functional genomics provide insights into the pathogenicity of dermatophytic fungi.</title>
        <authorList>
            <person name="Burmester A."/>
            <person name="Shelest E."/>
            <person name="Gloeckner G."/>
            <person name="Heddergott C."/>
            <person name="Schindler S."/>
            <person name="Staib P."/>
            <person name="Heidel A."/>
            <person name="Felder M."/>
            <person name="Petzold A."/>
            <person name="Szafranski K."/>
            <person name="Feuermann M."/>
            <person name="Pedruzzi I."/>
            <person name="Priebe S."/>
            <person name="Groth M."/>
            <person name="Winkler R."/>
            <person name="Li W."/>
            <person name="Kniemeyer O."/>
            <person name="Schroeckh V."/>
            <person name="Hertweck C."/>
            <person name="Hube B."/>
            <person name="White T.C."/>
            <person name="Platzer M."/>
            <person name="Guthke R."/>
            <person name="Heitman J."/>
            <person name="Woestemeyer J."/>
            <person name="Zipfel P.F."/>
            <person name="Monod M."/>
            <person name="Brakhage A.A."/>
        </authorList>
    </citation>
    <scope>NUCLEOTIDE SEQUENCE [LARGE SCALE GENOMIC DNA]</scope>
    <source>
        <strain evidence="6">HKI 0517</strain>
    </source>
</reference>
<dbReference type="InterPro" id="IPR039852">
    <property type="entry name" value="CAND1/CAND2"/>
</dbReference>
<evidence type="ECO:0000313" key="5">
    <source>
        <dbReference type="EMBL" id="EFE42502.1"/>
    </source>
</evidence>
<keyword evidence="2" id="KW-0677">Repeat</keyword>
<feature type="domain" description="TATA-binding protein interacting (TIP20)" evidence="4">
    <location>
        <begin position="2"/>
        <end position="154"/>
    </location>
</feature>
<name>D4D6L4_TRIVH</name>
<dbReference type="EMBL" id="ACYE01000143">
    <property type="protein sequence ID" value="EFE42502.1"/>
    <property type="molecule type" value="Genomic_DNA"/>
</dbReference>
<evidence type="ECO:0000313" key="6">
    <source>
        <dbReference type="Proteomes" id="UP000008383"/>
    </source>
</evidence>
<protein>
    <recommendedName>
        <fullName evidence="4">TATA-binding protein interacting (TIP20) domain-containing protein</fullName>
    </recommendedName>
</protein>
<dbReference type="HOGENOM" id="CLU_1603948_0_0_1"/>
<sequence>MGDTNLKPELVREVQMGPFKHKVDDGLELRKSAYETLYTCLDVAFSAVNLPEVYDRIIAGIEDEQDIRTLCTLMISKLMTLAPEETLARLDAFSNSFRVVLSVKPKESAVKQELEKAQEASIGVLKVSRELQMAFPAAEASNDHHSWKSYVEWISKDFMQLLRSID</sequence>
<dbReference type="InterPro" id="IPR011989">
    <property type="entry name" value="ARM-like"/>
</dbReference>
<evidence type="ECO:0000256" key="3">
    <source>
        <dbReference type="ARBA" id="ARBA00022786"/>
    </source>
</evidence>
<evidence type="ECO:0000256" key="2">
    <source>
        <dbReference type="ARBA" id="ARBA00022737"/>
    </source>
</evidence>
<comment type="caution">
    <text evidence="5">The sequence shown here is derived from an EMBL/GenBank/DDBJ whole genome shotgun (WGS) entry which is preliminary data.</text>
</comment>
<proteinExistence type="inferred from homology"/>
<dbReference type="Pfam" id="PF08623">
    <property type="entry name" value="TIP120"/>
    <property type="match status" value="1"/>
</dbReference>
<dbReference type="SUPFAM" id="SSF48371">
    <property type="entry name" value="ARM repeat"/>
    <property type="match status" value="1"/>
</dbReference>
<dbReference type="InterPro" id="IPR013932">
    <property type="entry name" value="TATA-bd_TIP120"/>
</dbReference>
<dbReference type="InterPro" id="IPR016024">
    <property type="entry name" value="ARM-type_fold"/>
</dbReference>
<dbReference type="KEGG" id="tve:TRV_02741"/>
<dbReference type="PANTHER" id="PTHR12696">
    <property type="entry name" value="TIP120"/>
    <property type="match status" value="1"/>
</dbReference>
<evidence type="ECO:0000259" key="4">
    <source>
        <dbReference type="Pfam" id="PF08623"/>
    </source>
</evidence>